<dbReference type="PANTHER" id="PTHR45138:SF9">
    <property type="entry name" value="DIGUANYLATE CYCLASE DGCM-RELATED"/>
    <property type="match status" value="1"/>
</dbReference>
<dbReference type="SUPFAM" id="SSF55781">
    <property type="entry name" value="GAF domain-like"/>
    <property type="match status" value="1"/>
</dbReference>
<evidence type="ECO:0000256" key="1">
    <source>
        <dbReference type="ARBA" id="ARBA00012528"/>
    </source>
</evidence>
<dbReference type="InterPro" id="IPR043128">
    <property type="entry name" value="Rev_trsase/Diguanyl_cyclase"/>
</dbReference>
<dbReference type="InterPro" id="IPR000160">
    <property type="entry name" value="GGDEF_dom"/>
</dbReference>
<feature type="domain" description="GGDEF" evidence="3">
    <location>
        <begin position="254"/>
        <end position="394"/>
    </location>
</feature>
<evidence type="ECO:0000259" key="3">
    <source>
        <dbReference type="PROSITE" id="PS50887"/>
    </source>
</evidence>
<dbReference type="CDD" id="cd01949">
    <property type="entry name" value="GGDEF"/>
    <property type="match status" value="1"/>
</dbReference>
<gene>
    <name evidence="4" type="ORF">SR858_23935</name>
</gene>
<comment type="catalytic activity">
    <reaction evidence="2">
        <text>2 GTP = 3',3'-c-di-GMP + 2 diphosphate</text>
        <dbReference type="Rhea" id="RHEA:24898"/>
        <dbReference type="ChEBI" id="CHEBI:33019"/>
        <dbReference type="ChEBI" id="CHEBI:37565"/>
        <dbReference type="ChEBI" id="CHEBI:58805"/>
        <dbReference type="EC" id="2.7.7.65"/>
    </reaction>
</comment>
<dbReference type="Proteomes" id="UP001326110">
    <property type="component" value="Chromosome"/>
</dbReference>
<dbReference type="PROSITE" id="PS50887">
    <property type="entry name" value="GGDEF"/>
    <property type="match status" value="1"/>
</dbReference>
<dbReference type="InterPro" id="IPR007435">
    <property type="entry name" value="DUF484"/>
</dbReference>
<keyword evidence="5" id="KW-1185">Reference proteome</keyword>
<dbReference type="RefSeq" id="WP_019923414.1">
    <property type="nucleotide sequence ID" value="NZ_CP140152.1"/>
</dbReference>
<sequence>MTQTATGKLAPSKDTDYAAQDAELVNKLAAENQALRARMAYLLEQAERNHSIMTRHQAFDLNIVSAGNFPDLVGTILSVLPVISELDAVTLTLLDEGEDIRTVMLKLDVVFEDFPDLIFVEALDALGFDLSERTATSPPPKPLLGMFDAHRHGAAFPNATTGLQSVALVPLLRNKRIIGSLNLASRDPTRFTPSLGTDFVEHMASIVAICLENVISNEMLKYIGLTDSLTGVYNRRYIDRRLLEEIARARRQAYPISFMYIDVDHFKRVNDTVGHGGGDEVLREVASRIKNELRASDALARFGGEEFVVLLIDAPLDSAAFVAERIRAGVAATMIALTPELQVSVTVSIGVAALHPGDAEGDPVAIARAWVAAADLRLYAAKEAGRNRVVSSAPAA</sequence>
<evidence type="ECO:0000313" key="4">
    <source>
        <dbReference type="EMBL" id="WQH04065.1"/>
    </source>
</evidence>
<dbReference type="SUPFAM" id="SSF55073">
    <property type="entry name" value="Nucleotide cyclase"/>
    <property type="match status" value="1"/>
</dbReference>
<dbReference type="InterPro" id="IPR029787">
    <property type="entry name" value="Nucleotide_cyclase"/>
</dbReference>
<accession>A0ABZ0XWD7</accession>
<organism evidence="4 5">
    <name type="scientific">Duganella zoogloeoides</name>
    <dbReference type="NCBI Taxonomy" id="75659"/>
    <lineage>
        <taxon>Bacteria</taxon>
        <taxon>Pseudomonadati</taxon>
        <taxon>Pseudomonadota</taxon>
        <taxon>Betaproteobacteria</taxon>
        <taxon>Burkholderiales</taxon>
        <taxon>Oxalobacteraceae</taxon>
        <taxon>Telluria group</taxon>
        <taxon>Duganella</taxon>
    </lineage>
</organism>
<evidence type="ECO:0000313" key="5">
    <source>
        <dbReference type="Proteomes" id="UP001326110"/>
    </source>
</evidence>
<dbReference type="Gene3D" id="3.30.450.40">
    <property type="match status" value="1"/>
</dbReference>
<dbReference type="GeneID" id="43165022"/>
<dbReference type="Pfam" id="PF04340">
    <property type="entry name" value="DUF484"/>
    <property type="match status" value="1"/>
</dbReference>
<protein>
    <recommendedName>
        <fullName evidence="1">diguanylate cyclase</fullName>
        <ecNumber evidence="1">2.7.7.65</ecNumber>
    </recommendedName>
</protein>
<reference evidence="4 5" key="1">
    <citation type="submission" date="2023-11" db="EMBL/GenBank/DDBJ databases">
        <title>MicrobeMod: A computational toolkit for identifying prokaryotic methylation and restriction-modification with nanopore sequencing.</title>
        <authorList>
            <person name="Crits-Christoph A."/>
            <person name="Kang S.C."/>
            <person name="Lee H."/>
            <person name="Ostrov N."/>
        </authorList>
    </citation>
    <scope>NUCLEOTIDE SEQUENCE [LARGE SCALE GENOMIC DNA]</scope>
    <source>
        <strain evidence="4 5">ATCC 25935</strain>
    </source>
</reference>
<dbReference type="InterPro" id="IPR029016">
    <property type="entry name" value="GAF-like_dom_sf"/>
</dbReference>
<dbReference type="NCBIfam" id="TIGR00254">
    <property type="entry name" value="GGDEF"/>
    <property type="match status" value="1"/>
</dbReference>
<name>A0ABZ0XWD7_9BURK</name>
<dbReference type="Gene3D" id="3.30.70.270">
    <property type="match status" value="1"/>
</dbReference>
<dbReference type="SMART" id="SM00267">
    <property type="entry name" value="GGDEF"/>
    <property type="match status" value="1"/>
</dbReference>
<dbReference type="Pfam" id="PF00990">
    <property type="entry name" value="GGDEF"/>
    <property type="match status" value="1"/>
</dbReference>
<evidence type="ECO:0000256" key="2">
    <source>
        <dbReference type="ARBA" id="ARBA00034247"/>
    </source>
</evidence>
<proteinExistence type="predicted"/>
<dbReference type="InterPro" id="IPR050469">
    <property type="entry name" value="Diguanylate_Cyclase"/>
</dbReference>
<dbReference type="EMBL" id="CP140152">
    <property type="protein sequence ID" value="WQH04065.1"/>
    <property type="molecule type" value="Genomic_DNA"/>
</dbReference>
<dbReference type="PANTHER" id="PTHR45138">
    <property type="entry name" value="REGULATORY COMPONENTS OF SENSORY TRANSDUCTION SYSTEM"/>
    <property type="match status" value="1"/>
</dbReference>
<dbReference type="EC" id="2.7.7.65" evidence="1"/>